<dbReference type="GO" id="GO:0006508">
    <property type="term" value="P:proteolysis"/>
    <property type="evidence" value="ECO:0007669"/>
    <property type="project" value="UniProtKB-KW"/>
</dbReference>
<evidence type="ECO:0000256" key="5">
    <source>
        <dbReference type="ARBA" id="ARBA00022786"/>
    </source>
</evidence>
<protein>
    <recommendedName>
        <fullName evidence="3">ubiquitinyl hydrolase 1</fullName>
        <ecNumber evidence="3">3.4.19.12</ecNumber>
    </recommendedName>
</protein>
<keyword evidence="4" id="KW-0645">Protease</keyword>
<dbReference type="AlphaFoldDB" id="A0A3A6TU00"/>
<sequence length="1266" mass="144205">MAYQNAKPLSTPIAAYSYLPTPHISHVEDNQNKDHDDFEIIDAPFPKTMSRLEAIAQTVDVETQERCLQESSQKKFRWLKTQTTNYPYKVLKRTAETLPLLKNLTRLKEAQITKILNETTENHREFIQSPEQLMSTLVCLREKCDLSKSIVFIEKNEQNKQYILVIKDTASKTNYVIGEANIPIQNSDSQAPRQLTSLYPSTQSTTSPSSKTVSPAQSATKKHDFSSLQQQALLVLQQRLPRHFNSEEQIEALHKSGVLRNRDDDLRLLINKETSNDILDYITYMIHGILSRHIENQENATALPESKPSVTRTPKLPTKPYIEPSTPVLQTTSTQAPLTQRQLNAFQVLKRYQPWITDEHMTIIADKNFLSAQLVSMLLGQSCPFELNYIKTPDDAAQSIARSLRLQMFSKQIPRFTYIGNEESVAYLNKAFKHHVMAQSSLSESEFTQCFSTVQNGKYTEQALINAAINFKKLQPLYQEVQGYPLDPQDFGILLAEDLLATDPRDETLRLAHTLYYSADTLQSQIKDITFDQFCEQMDIKEQARRWVVSALERIGKYRNILNGTLRVHEVSHITPPQRNGLYNWGNNCFVNVAIQSFAHSLLTNSDIYHAANNLTFHSAYELLDRFMRRNCAPIPVKGSKEYENYQTMLHELARDAENQVAYNENPLTEYPLQYHGETFYTQEYFYAFFTLRNNLIHLCNTLNHSVSADQVIVPHQLQVCFFESLNYFAQLTNNTAMTAMLGSAKGMPFILSEMVQADPHEFLIVLLELLGIDKSEHANLNITTEFNFWVDDEQQPRERRRDPDTLHTMLPIATLAESSPFLATHISHHFENEEMVGNEKIRCEAIKRASPELPDDAIHTYKQHIIKVNSVGIPPETCSISPRLYTQFRAKIKVTNPWKNSKNYEKPIDLGAVMLGCTLRQNQVVLPFESSQGDYFNEVYELTHAFCHVGTSQDGGHYVTIIVPKNATIDTITVCDDTVCLSLRYYAISKNVPINNEEVIDACEALGLSAYAYFLKRKNHDNNVYALPPAQVETVNVHSHKDPFSSLKTYNDGQEFKDPYTEFDPTIEHSAPAPNPDDLPEPISFGYEAKKDTQDSLSHPQHQSHKSLRMGRITADIQQPQSSALNDGHKLSNVKPSQANETKQASPAVQPLATQKNNDNAQPEIWRPSTELSPLVVRRNHRYFGDVITESITALPETSKSKSKPNKPSIGSKINTTQYLTPDPQDTDQRPFDPNLICMSCNTQFRIGEIQIYARHANKCNKNIK</sequence>
<evidence type="ECO:0000256" key="7">
    <source>
        <dbReference type="ARBA" id="ARBA00022807"/>
    </source>
</evidence>
<evidence type="ECO:0000256" key="3">
    <source>
        <dbReference type="ARBA" id="ARBA00012759"/>
    </source>
</evidence>
<comment type="catalytic activity">
    <reaction evidence="1">
        <text>Thiol-dependent hydrolysis of ester, thioester, amide, peptide and isopeptide bonds formed by the C-terminal Gly of ubiquitin (a 76-residue protein attached to proteins as an intracellular targeting signal).</text>
        <dbReference type="EC" id="3.4.19.12"/>
    </reaction>
</comment>
<evidence type="ECO:0000256" key="1">
    <source>
        <dbReference type="ARBA" id="ARBA00000707"/>
    </source>
</evidence>
<dbReference type="GO" id="GO:0004843">
    <property type="term" value="F:cysteine-type deubiquitinase activity"/>
    <property type="evidence" value="ECO:0007669"/>
    <property type="project" value="UniProtKB-EC"/>
</dbReference>
<feature type="region of interest" description="Disordered" evidence="8">
    <location>
        <begin position="300"/>
        <end position="329"/>
    </location>
</feature>
<dbReference type="Gene3D" id="3.90.70.10">
    <property type="entry name" value="Cysteine proteinases"/>
    <property type="match status" value="1"/>
</dbReference>
<name>A0A3A6TU00_9GAMM</name>
<dbReference type="InterPro" id="IPR038765">
    <property type="entry name" value="Papain-like_cys_pep_sf"/>
</dbReference>
<evidence type="ECO:0000313" key="11">
    <source>
        <dbReference type="Proteomes" id="UP000273022"/>
    </source>
</evidence>
<feature type="region of interest" description="Disordered" evidence="8">
    <location>
        <begin position="1197"/>
        <end position="1229"/>
    </location>
</feature>
<feature type="region of interest" description="Disordered" evidence="8">
    <location>
        <begin position="1122"/>
        <end position="1166"/>
    </location>
</feature>
<dbReference type="EMBL" id="QYYH01000057">
    <property type="protein sequence ID" value="RJY14956.1"/>
    <property type="molecule type" value="Genomic_DNA"/>
</dbReference>
<dbReference type="PANTHER" id="PTHR24006">
    <property type="entry name" value="UBIQUITIN CARBOXYL-TERMINAL HYDROLASE"/>
    <property type="match status" value="1"/>
</dbReference>
<dbReference type="EC" id="3.4.19.12" evidence="3"/>
<keyword evidence="11" id="KW-1185">Reference proteome</keyword>
<evidence type="ECO:0000256" key="6">
    <source>
        <dbReference type="ARBA" id="ARBA00022801"/>
    </source>
</evidence>
<reference evidence="10 11" key="1">
    <citation type="submission" date="2018-09" db="EMBL/GenBank/DDBJ databases">
        <title>Phylogeny of the Shewanellaceae, and recommendation for two new genera, Pseudoshewanella and Parashewanella.</title>
        <authorList>
            <person name="Wang G."/>
        </authorList>
    </citation>
    <scope>NUCLEOTIDE SEQUENCE [LARGE SCALE GENOMIC DNA]</scope>
    <source>
        <strain evidence="10 11">KCTC 22492</strain>
    </source>
</reference>
<feature type="domain" description="Peptidase C19 ubiquitin carboxyl-terminal hydrolase" evidence="9">
    <location>
        <begin position="581"/>
        <end position="966"/>
    </location>
</feature>
<feature type="compositionally biased region" description="Polar residues" evidence="8">
    <location>
        <begin position="1135"/>
        <end position="1162"/>
    </location>
</feature>
<dbReference type="RefSeq" id="WP_121853568.1">
    <property type="nucleotide sequence ID" value="NZ_CP037952.1"/>
</dbReference>
<feature type="region of interest" description="Disordered" evidence="8">
    <location>
        <begin position="1043"/>
        <end position="1086"/>
    </location>
</feature>
<organism evidence="10 11">
    <name type="scientific">Parashewanella spongiae</name>
    <dbReference type="NCBI Taxonomy" id="342950"/>
    <lineage>
        <taxon>Bacteria</taxon>
        <taxon>Pseudomonadati</taxon>
        <taxon>Pseudomonadota</taxon>
        <taxon>Gammaproteobacteria</taxon>
        <taxon>Alteromonadales</taxon>
        <taxon>Shewanellaceae</taxon>
        <taxon>Parashewanella</taxon>
    </lineage>
</organism>
<comment type="caution">
    <text evidence="10">The sequence shown here is derived from an EMBL/GenBank/DDBJ whole genome shotgun (WGS) entry which is preliminary data.</text>
</comment>
<evidence type="ECO:0000256" key="2">
    <source>
        <dbReference type="ARBA" id="ARBA00009085"/>
    </source>
</evidence>
<gene>
    <name evidence="10" type="ORF">D5R81_10345</name>
</gene>
<dbReference type="SUPFAM" id="SSF54001">
    <property type="entry name" value="Cysteine proteinases"/>
    <property type="match status" value="1"/>
</dbReference>
<proteinExistence type="inferred from homology"/>
<dbReference type="InterPro" id="IPR001394">
    <property type="entry name" value="Peptidase_C19_UCH"/>
</dbReference>
<accession>A0A3A6TU00</accession>
<dbReference type="Pfam" id="PF00443">
    <property type="entry name" value="UCH"/>
    <property type="match status" value="1"/>
</dbReference>
<dbReference type="PANTHER" id="PTHR24006:SF888">
    <property type="entry name" value="UBIQUITIN CARBOXYL-TERMINAL HYDROLASE 30"/>
    <property type="match status" value="1"/>
</dbReference>
<evidence type="ECO:0000259" key="9">
    <source>
        <dbReference type="Pfam" id="PF00443"/>
    </source>
</evidence>
<evidence type="ECO:0000256" key="4">
    <source>
        <dbReference type="ARBA" id="ARBA00022670"/>
    </source>
</evidence>
<evidence type="ECO:0000256" key="8">
    <source>
        <dbReference type="SAM" id="MobiDB-lite"/>
    </source>
</evidence>
<keyword evidence="5" id="KW-0833">Ubl conjugation pathway</keyword>
<feature type="compositionally biased region" description="Low complexity" evidence="8">
    <location>
        <begin position="199"/>
        <end position="215"/>
    </location>
</feature>
<dbReference type="InterPro" id="IPR018200">
    <property type="entry name" value="USP_CS"/>
</dbReference>
<dbReference type="GO" id="GO:0005829">
    <property type="term" value="C:cytosol"/>
    <property type="evidence" value="ECO:0007669"/>
    <property type="project" value="TreeGrafter"/>
</dbReference>
<dbReference type="PROSITE" id="PS00972">
    <property type="entry name" value="USP_1"/>
    <property type="match status" value="1"/>
</dbReference>
<keyword evidence="6" id="KW-0378">Hydrolase</keyword>
<dbReference type="GO" id="GO:0016579">
    <property type="term" value="P:protein deubiquitination"/>
    <property type="evidence" value="ECO:0007669"/>
    <property type="project" value="InterPro"/>
</dbReference>
<dbReference type="OrthoDB" id="7066729at2"/>
<dbReference type="Proteomes" id="UP000273022">
    <property type="component" value="Unassembled WGS sequence"/>
</dbReference>
<dbReference type="InterPro" id="IPR050164">
    <property type="entry name" value="Peptidase_C19"/>
</dbReference>
<feature type="region of interest" description="Disordered" evidence="8">
    <location>
        <begin position="199"/>
        <end position="224"/>
    </location>
</feature>
<comment type="similarity">
    <text evidence="2">Belongs to the peptidase C19 family.</text>
</comment>
<evidence type="ECO:0000313" key="10">
    <source>
        <dbReference type="EMBL" id="RJY14956.1"/>
    </source>
</evidence>
<dbReference type="CDD" id="cd02257">
    <property type="entry name" value="Peptidase_C19"/>
    <property type="match status" value="1"/>
</dbReference>
<keyword evidence="7" id="KW-0788">Thiol protease</keyword>